<name>A0A2M8RXH9_9PAST</name>
<reference evidence="2 3" key="1">
    <citation type="submission" date="2017-11" db="EMBL/GenBank/DDBJ databases">
        <title>Reclassification of Bisgaard taxon 5 as Caviibacterium pharyngocola gen. nov., sp. nov.</title>
        <authorList>
            <person name="Christensen H."/>
        </authorList>
    </citation>
    <scope>NUCLEOTIDE SEQUENCE [LARGE SCALE GENOMIC DNA]</scope>
    <source>
        <strain evidence="2 3">7_3</strain>
    </source>
</reference>
<dbReference type="AlphaFoldDB" id="A0A2M8RXH9"/>
<feature type="coiled-coil region" evidence="1">
    <location>
        <begin position="46"/>
        <end position="73"/>
    </location>
</feature>
<comment type="caution">
    <text evidence="2">The sequence shown here is derived from an EMBL/GenBank/DDBJ whole genome shotgun (WGS) entry which is preliminary data.</text>
</comment>
<proteinExistence type="predicted"/>
<organism evidence="2 3">
    <name type="scientific">Caviibacterium pharyngocola</name>
    <dbReference type="NCBI Taxonomy" id="28159"/>
    <lineage>
        <taxon>Bacteria</taxon>
        <taxon>Pseudomonadati</taxon>
        <taxon>Pseudomonadota</taxon>
        <taxon>Gammaproteobacteria</taxon>
        <taxon>Pasteurellales</taxon>
        <taxon>Pasteurellaceae</taxon>
        <taxon>Caviibacterium</taxon>
    </lineage>
</organism>
<sequence>MAENLSTDELTERQIADYLTRHPNFFAAHLELLDRLTLVHPHKGTLSLVEMQLERQRNRIKELEAELSIFARLAQQDQAIFLALMPLQQQLSTCTNLAQGIEALNQWAKRWELQQAKILLFNDAWQKHPSLAPSYWLDRKAFELIRLERFGLRRFYLGQLTGREKALLFLPEEYPIGSVACCLLGAKTGGKSTALLLFSARDGRHFHNGQDTMFLQHLVNIVELHLTRWLANYTENL</sequence>
<dbReference type="InterPro" id="IPR029016">
    <property type="entry name" value="GAF-like_dom_sf"/>
</dbReference>
<evidence type="ECO:0000313" key="3">
    <source>
        <dbReference type="Proteomes" id="UP000230282"/>
    </source>
</evidence>
<dbReference type="OrthoDB" id="7065511at2"/>
<evidence type="ECO:0000313" key="2">
    <source>
        <dbReference type="EMBL" id="PJG83593.1"/>
    </source>
</evidence>
<accession>A0A2M8RXH9</accession>
<keyword evidence="1" id="KW-0175">Coiled coil</keyword>
<dbReference type="Gene3D" id="3.30.450.40">
    <property type="match status" value="1"/>
</dbReference>
<evidence type="ECO:0000256" key="1">
    <source>
        <dbReference type="SAM" id="Coils"/>
    </source>
</evidence>
<dbReference type="RefSeq" id="WP_100296018.1">
    <property type="nucleotide sequence ID" value="NZ_PHGZ01000006.1"/>
</dbReference>
<dbReference type="Pfam" id="PF04340">
    <property type="entry name" value="DUF484"/>
    <property type="match status" value="1"/>
</dbReference>
<keyword evidence="3" id="KW-1185">Reference proteome</keyword>
<gene>
    <name evidence="2" type="ORF">CVP04_02860</name>
</gene>
<dbReference type="Proteomes" id="UP000230282">
    <property type="component" value="Unassembled WGS sequence"/>
</dbReference>
<dbReference type="NCBIfam" id="NF008203">
    <property type="entry name" value="PRK10963.1"/>
    <property type="match status" value="1"/>
</dbReference>
<dbReference type="PANTHER" id="PTHR38765">
    <property type="entry name" value="DUF484 DOMAIN-CONTAINING PROTEIN"/>
    <property type="match status" value="1"/>
</dbReference>
<dbReference type="InterPro" id="IPR007435">
    <property type="entry name" value="DUF484"/>
</dbReference>
<dbReference type="EMBL" id="PHGZ01000006">
    <property type="protein sequence ID" value="PJG83593.1"/>
    <property type="molecule type" value="Genomic_DNA"/>
</dbReference>
<dbReference type="PANTHER" id="PTHR38765:SF1">
    <property type="entry name" value="DUF484 DOMAIN-CONTAINING PROTEIN"/>
    <property type="match status" value="1"/>
</dbReference>
<protein>
    <submittedName>
        <fullName evidence="2">DUF484 family protein</fullName>
    </submittedName>
</protein>